<keyword evidence="8" id="KW-0868">Chloride</keyword>
<evidence type="ECO:0000256" key="5">
    <source>
        <dbReference type="ARBA" id="ARBA00023065"/>
    </source>
</evidence>
<dbReference type="InterPro" id="IPR050368">
    <property type="entry name" value="ClC-type_chloride_channel"/>
</dbReference>
<evidence type="ECO:0000256" key="6">
    <source>
        <dbReference type="ARBA" id="ARBA00023136"/>
    </source>
</evidence>
<dbReference type="Pfam" id="PF00654">
    <property type="entry name" value="Voltage_CLC"/>
    <property type="match status" value="1"/>
</dbReference>
<evidence type="ECO:0000313" key="13">
    <source>
        <dbReference type="Proteomes" id="UP000321523"/>
    </source>
</evidence>
<keyword evidence="9" id="KW-0407">Ion channel</keyword>
<dbReference type="AlphaFoldDB" id="A0A512DWH3"/>
<organism evidence="12 13">
    <name type="scientific">Skermanella aerolata</name>
    <dbReference type="NCBI Taxonomy" id="393310"/>
    <lineage>
        <taxon>Bacteria</taxon>
        <taxon>Pseudomonadati</taxon>
        <taxon>Pseudomonadota</taxon>
        <taxon>Alphaproteobacteria</taxon>
        <taxon>Rhodospirillales</taxon>
        <taxon>Azospirillaceae</taxon>
        <taxon>Skermanella</taxon>
    </lineage>
</organism>
<accession>A0A512DWH3</accession>
<protein>
    <submittedName>
        <fullName evidence="12">Chloride channel protein</fullName>
    </submittedName>
</protein>
<evidence type="ECO:0000256" key="4">
    <source>
        <dbReference type="ARBA" id="ARBA00022989"/>
    </source>
</evidence>
<keyword evidence="3 10" id="KW-0812">Transmembrane</keyword>
<feature type="transmembrane region" description="Helical" evidence="10">
    <location>
        <begin position="250"/>
        <end position="271"/>
    </location>
</feature>
<feature type="transmembrane region" description="Helical" evidence="10">
    <location>
        <begin position="207"/>
        <end position="230"/>
    </location>
</feature>
<keyword evidence="6 10" id="KW-0472">Membrane</keyword>
<keyword evidence="13" id="KW-1185">Reference proteome</keyword>
<feature type="chain" id="PRO_5021856355" evidence="11">
    <location>
        <begin position="20"/>
        <end position="412"/>
    </location>
</feature>
<evidence type="ECO:0000256" key="10">
    <source>
        <dbReference type="SAM" id="Phobius"/>
    </source>
</evidence>
<dbReference type="PANTHER" id="PTHR43427">
    <property type="entry name" value="CHLORIDE CHANNEL PROTEIN CLC-E"/>
    <property type="match status" value="1"/>
</dbReference>
<name>A0A512DWH3_9PROT</name>
<evidence type="ECO:0000256" key="1">
    <source>
        <dbReference type="ARBA" id="ARBA00004141"/>
    </source>
</evidence>
<feature type="transmembrane region" description="Helical" evidence="10">
    <location>
        <begin position="171"/>
        <end position="195"/>
    </location>
</feature>
<comment type="caution">
    <text evidence="12">The sequence shown here is derived from an EMBL/GenBank/DDBJ whole genome shotgun (WGS) entry which is preliminary data.</text>
</comment>
<dbReference type="GO" id="GO:0005254">
    <property type="term" value="F:chloride channel activity"/>
    <property type="evidence" value="ECO:0007669"/>
    <property type="project" value="UniProtKB-KW"/>
</dbReference>
<sequence>MFWAGALAVGLVAVGFALAADRVQEAFDHAVGVMPYLPLVLSPAVFALSAWATLRWFPNSQGSGIPQAIAARHLRDPESRRRLLAPRTMVGKILLTLLGLAGGASIGREGPTVQVGAALMVGCGNLAGLGGQRGLVLAGAAAGVAAAFNTPLAGIVFAIEEMARSYENRASGLVMVAVVLAGISSLAVTGNYAYFGRTDMAITQAQGWVAMAVCGVVGGLAGGLFSRAVIEAGRLLPLWLGGAAVRRPVVFAASCGLIIALIGVAAGGLTFGTGYHAARMALDGTGDLPWWFAPAKLAATAVSTLSGIPGGLFAPSLSVGAGIGSALSPLLSDVPGPAMIMLGMVAYFAGVTQSPITAFVIVMEMTANQGMVVPLMASAMIAYGVSRMVCPVPLYHALARRFIAAAHAVGKH</sequence>
<evidence type="ECO:0000313" key="12">
    <source>
        <dbReference type="EMBL" id="GEO40811.1"/>
    </source>
</evidence>
<evidence type="ECO:0000256" key="8">
    <source>
        <dbReference type="ARBA" id="ARBA00023214"/>
    </source>
</evidence>
<feature type="transmembrane region" description="Helical" evidence="10">
    <location>
        <begin position="35"/>
        <end position="54"/>
    </location>
</feature>
<keyword evidence="2" id="KW-0813">Transport</keyword>
<keyword evidence="11" id="KW-0732">Signal</keyword>
<comment type="subcellular location">
    <subcellularLocation>
        <location evidence="1">Membrane</location>
        <topology evidence="1">Multi-pass membrane protein</topology>
    </subcellularLocation>
</comment>
<evidence type="ECO:0000256" key="7">
    <source>
        <dbReference type="ARBA" id="ARBA00023173"/>
    </source>
</evidence>
<evidence type="ECO:0000256" key="11">
    <source>
        <dbReference type="SAM" id="SignalP"/>
    </source>
</evidence>
<feature type="transmembrane region" description="Helical" evidence="10">
    <location>
        <begin position="136"/>
        <end position="159"/>
    </location>
</feature>
<dbReference type="PRINTS" id="PR00762">
    <property type="entry name" value="CLCHANNEL"/>
</dbReference>
<dbReference type="EMBL" id="BJYZ01000023">
    <property type="protein sequence ID" value="GEO40811.1"/>
    <property type="molecule type" value="Genomic_DNA"/>
</dbReference>
<feature type="transmembrane region" description="Helical" evidence="10">
    <location>
        <begin position="112"/>
        <end position="129"/>
    </location>
</feature>
<dbReference type="Gene3D" id="1.10.3080.10">
    <property type="entry name" value="Clc chloride channel"/>
    <property type="match status" value="1"/>
</dbReference>
<evidence type="ECO:0000256" key="9">
    <source>
        <dbReference type="ARBA" id="ARBA00023303"/>
    </source>
</evidence>
<dbReference type="Proteomes" id="UP000321523">
    <property type="component" value="Unassembled WGS sequence"/>
</dbReference>
<dbReference type="InterPro" id="IPR014743">
    <property type="entry name" value="Cl-channel_core"/>
</dbReference>
<dbReference type="SUPFAM" id="SSF81340">
    <property type="entry name" value="Clc chloride channel"/>
    <property type="match status" value="1"/>
</dbReference>
<dbReference type="GO" id="GO:0034707">
    <property type="term" value="C:chloride channel complex"/>
    <property type="evidence" value="ECO:0007669"/>
    <property type="project" value="UniProtKB-KW"/>
</dbReference>
<reference evidence="12 13" key="1">
    <citation type="submission" date="2019-07" db="EMBL/GenBank/DDBJ databases">
        <title>Whole genome shotgun sequence of Skermanella aerolata NBRC 106429.</title>
        <authorList>
            <person name="Hosoyama A."/>
            <person name="Uohara A."/>
            <person name="Ohji S."/>
            <person name="Ichikawa N."/>
        </authorList>
    </citation>
    <scope>NUCLEOTIDE SEQUENCE [LARGE SCALE GENOMIC DNA]</scope>
    <source>
        <strain evidence="12 13">NBRC 106429</strain>
    </source>
</reference>
<feature type="transmembrane region" description="Helical" evidence="10">
    <location>
        <begin position="338"/>
        <end position="362"/>
    </location>
</feature>
<feature type="signal peptide" evidence="11">
    <location>
        <begin position="1"/>
        <end position="19"/>
    </location>
</feature>
<evidence type="ECO:0000256" key="2">
    <source>
        <dbReference type="ARBA" id="ARBA00022448"/>
    </source>
</evidence>
<dbReference type="InterPro" id="IPR001807">
    <property type="entry name" value="ClC"/>
</dbReference>
<feature type="transmembrane region" description="Helical" evidence="10">
    <location>
        <begin position="312"/>
        <end position="332"/>
    </location>
</feature>
<proteinExistence type="predicted"/>
<dbReference type="CDD" id="cd01034">
    <property type="entry name" value="EriC_like"/>
    <property type="match status" value="1"/>
</dbReference>
<keyword evidence="4 10" id="KW-1133">Transmembrane helix</keyword>
<feature type="transmembrane region" description="Helical" evidence="10">
    <location>
        <begin position="89"/>
        <end position="106"/>
    </location>
</feature>
<evidence type="ECO:0000256" key="3">
    <source>
        <dbReference type="ARBA" id="ARBA00022692"/>
    </source>
</evidence>
<dbReference type="PANTHER" id="PTHR43427:SF6">
    <property type="entry name" value="CHLORIDE CHANNEL PROTEIN CLC-E"/>
    <property type="match status" value="1"/>
</dbReference>
<keyword evidence="7" id="KW-0869">Chloride channel</keyword>
<gene>
    <name evidence="12" type="ORF">SAE02_49590</name>
</gene>
<keyword evidence="5" id="KW-0406">Ion transport</keyword>